<dbReference type="Proteomes" id="UP000271531">
    <property type="component" value="Unassembled WGS sequence"/>
</dbReference>
<reference evidence="1 2" key="1">
    <citation type="submission" date="2018-08" db="EMBL/GenBank/DDBJ databases">
        <title>Recombination of ecologically and evolutionarily significant loci maintains genetic cohesion in the Pseudomonas syringae species complex.</title>
        <authorList>
            <person name="Dillon M."/>
            <person name="Thakur S."/>
            <person name="Almeida R.N.D."/>
            <person name="Weir B.S."/>
            <person name="Guttman D.S."/>
        </authorList>
    </citation>
    <scope>NUCLEOTIDE SEQUENCE [LARGE SCALE GENOMIC DNA]</scope>
    <source>
        <strain evidence="1 2">ICMP 4525</strain>
    </source>
</reference>
<name>A0A3M6HYE7_PSEAJ</name>
<organism evidence="1 2">
    <name type="scientific">Pseudomonas amygdali pv. tabaci</name>
    <name type="common">Pseudomonas syringae pv. tabaci</name>
    <dbReference type="NCBI Taxonomy" id="322"/>
    <lineage>
        <taxon>Bacteria</taxon>
        <taxon>Pseudomonadati</taxon>
        <taxon>Pseudomonadota</taxon>
        <taxon>Gammaproteobacteria</taxon>
        <taxon>Pseudomonadales</taxon>
        <taxon>Pseudomonadaceae</taxon>
        <taxon>Pseudomonas</taxon>
        <taxon>Pseudomonas amygdali</taxon>
    </lineage>
</organism>
<comment type="caution">
    <text evidence="1">The sequence shown here is derived from an EMBL/GenBank/DDBJ whole genome shotgun (WGS) entry which is preliminary data.</text>
</comment>
<evidence type="ECO:0000313" key="2">
    <source>
        <dbReference type="Proteomes" id="UP000271531"/>
    </source>
</evidence>
<evidence type="ECO:0000313" key="1">
    <source>
        <dbReference type="EMBL" id="RMW09882.1"/>
    </source>
</evidence>
<dbReference type="EMBL" id="RBVA01000133">
    <property type="protein sequence ID" value="RMW09882.1"/>
    <property type="molecule type" value="Genomic_DNA"/>
</dbReference>
<proteinExistence type="predicted"/>
<dbReference type="AlphaFoldDB" id="A0A3M6HYE7"/>
<accession>A0A3M6HYE7</accession>
<protein>
    <submittedName>
        <fullName evidence="1">RES domain protein</fullName>
    </submittedName>
</protein>
<gene>
    <name evidence="1" type="ORF">ALP03_00074</name>
</gene>
<sequence length="428" mass="47324">MFMMWTQRHVCLGCIEDGYLRAQLESLPNLNFAACFYCGSQRAGITLDDLALRCGVAIDGSFRELDPTMGSGDAGLPTYTMAAVIRAVFTGRPELRSDIEATLYMAWETDDSYNPLFVLGPELDPKGVYQLALRDAGAHPGRLYDDLVSLIMDSQIREEDCFFQQTGPGCLIQRVYTARAFPTIEAVENALAEPDTSMLPEQNKSSELDLGNLAPMLCASTEVGLAMADARPWMGSYVVTAEVDIQQPITLLDLRQASLMPLQVEESYFSPKQAQRGQQAAFFRKVQQALNAERHVQDLDRSPGSGFQTMSRLAACLRSTRQNVCGLLLSPASTLAQWWEEPGCSVLLWDGLNLQDESTDDRHDKVGDRTGSGSIRTDRHIRTNAGCSGWGFLYVRRDGLSVHHIGGVDVRSTELTSEHYALRESHGH</sequence>